<dbReference type="PANTHER" id="PTHR12428:SF65">
    <property type="entry name" value="CYTOCHROME C OXIDASE ASSEMBLY PROTEIN COX18, MITOCHONDRIAL"/>
    <property type="match status" value="1"/>
</dbReference>
<evidence type="ECO:0000259" key="16">
    <source>
        <dbReference type="Pfam" id="PF14849"/>
    </source>
</evidence>
<evidence type="ECO:0000259" key="15">
    <source>
        <dbReference type="Pfam" id="PF02096"/>
    </source>
</evidence>
<dbReference type="NCBIfam" id="NF002352">
    <property type="entry name" value="PRK01318.1-3"/>
    <property type="match status" value="1"/>
</dbReference>
<gene>
    <name evidence="13" type="primary">yidC</name>
    <name evidence="17" type="ORF">DFR28_1011152</name>
</gene>
<dbReference type="NCBIfam" id="TIGR03593">
    <property type="entry name" value="yidC_nterm"/>
    <property type="match status" value="1"/>
</dbReference>
<evidence type="ECO:0000256" key="9">
    <source>
        <dbReference type="ARBA" id="ARBA00023136"/>
    </source>
</evidence>
<dbReference type="CDD" id="cd19961">
    <property type="entry name" value="EcYidC-like_peri"/>
    <property type="match status" value="1"/>
</dbReference>
<feature type="domain" description="Membrane insertase YidC/Oxa/ALB C-terminal" evidence="15">
    <location>
        <begin position="388"/>
        <end position="565"/>
    </location>
</feature>
<name>A0A395JQX1_9GAMM</name>
<comment type="subunit">
    <text evidence="13">Interacts with the Sec translocase complex via SecD. Specifically interacts with transmembrane segments of nascent integral membrane proteins during membrane integration.</text>
</comment>
<dbReference type="GO" id="GO:0005886">
    <property type="term" value="C:plasma membrane"/>
    <property type="evidence" value="ECO:0007669"/>
    <property type="project" value="UniProtKB-SubCell"/>
</dbReference>
<keyword evidence="8 13" id="KW-1133">Transmembrane helix</keyword>
<dbReference type="HAMAP" id="MF_01810">
    <property type="entry name" value="YidC_type1"/>
    <property type="match status" value="1"/>
</dbReference>
<accession>A0A395JQX1</accession>
<evidence type="ECO:0000256" key="11">
    <source>
        <dbReference type="ARBA" id="ARBA00033245"/>
    </source>
</evidence>
<dbReference type="Pfam" id="PF14849">
    <property type="entry name" value="YidC_periplas"/>
    <property type="match status" value="1"/>
</dbReference>
<evidence type="ECO:0000256" key="8">
    <source>
        <dbReference type="ARBA" id="ARBA00022989"/>
    </source>
</evidence>
<dbReference type="InterPro" id="IPR038221">
    <property type="entry name" value="YidC_periplasmic_sf"/>
</dbReference>
<feature type="domain" description="Membrane insertase YidC N-terminal" evidence="16">
    <location>
        <begin position="89"/>
        <end position="376"/>
    </location>
</feature>
<evidence type="ECO:0000313" key="18">
    <source>
        <dbReference type="Proteomes" id="UP000253083"/>
    </source>
</evidence>
<evidence type="ECO:0000256" key="13">
    <source>
        <dbReference type="HAMAP-Rule" id="MF_01810"/>
    </source>
</evidence>
<dbReference type="FunCoup" id="A0A395JQX1">
    <property type="interactions" value="284"/>
</dbReference>
<dbReference type="InParanoid" id="A0A395JQX1"/>
<dbReference type="OrthoDB" id="9780552at2"/>
<comment type="function">
    <text evidence="13">Required for the insertion and/or proper folding and/or complex formation of integral membrane proteins into the membrane. Involved in integration of membrane proteins that insert both dependently and independently of the Sec translocase complex, as well as at least some lipoproteins. Aids folding of multispanning membrane proteins.</text>
</comment>
<dbReference type="NCBIfam" id="NF002353">
    <property type="entry name" value="PRK01318.1-4"/>
    <property type="match status" value="1"/>
</dbReference>
<dbReference type="InterPro" id="IPR019998">
    <property type="entry name" value="Membr_insert_YidC"/>
</dbReference>
<dbReference type="NCBIfam" id="TIGR03592">
    <property type="entry name" value="yidC_oxa1_cterm"/>
    <property type="match status" value="1"/>
</dbReference>
<feature type="transmembrane region" description="Helical" evidence="13">
    <location>
        <begin position="451"/>
        <end position="474"/>
    </location>
</feature>
<evidence type="ECO:0000256" key="10">
    <source>
        <dbReference type="ARBA" id="ARBA00023186"/>
    </source>
</evidence>
<dbReference type="Pfam" id="PF02096">
    <property type="entry name" value="60KD_IMP"/>
    <property type="match status" value="1"/>
</dbReference>
<feature type="transmembrane region" description="Helical" evidence="13">
    <location>
        <begin position="388"/>
        <end position="411"/>
    </location>
</feature>
<comment type="caution">
    <text evidence="17">The sequence shown here is derived from an EMBL/GenBank/DDBJ whole genome shotgun (WGS) entry which is preliminary data.</text>
</comment>
<feature type="transmembrane region" description="Helical" evidence="13">
    <location>
        <begin position="527"/>
        <end position="552"/>
    </location>
</feature>
<protein>
    <recommendedName>
        <fullName evidence="3 13">Membrane protein insertase YidC</fullName>
    </recommendedName>
    <alternativeName>
        <fullName evidence="12 13">Foldase YidC</fullName>
    </alternativeName>
    <alternativeName>
        <fullName evidence="11 13">Membrane integrase YidC</fullName>
    </alternativeName>
    <alternativeName>
        <fullName evidence="13">Membrane protein YidC</fullName>
    </alternativeName>
</protein>
<sequence>MENQRHILLIGLIAILAVLYIKWTEFSTDPANAIQTQATQQAVQSDLPDLPVDANSQTSDELPSLDVATSESLPAIPELQVVNDLSTVITVETDMIVAHINTVGGVIERLELKEEPVSLEQPDQGFPLLHKTSNDIFVAQDGLLSARKAPSHQTHYRSSQSNYVLGAAEQVKVPLTYVSEEGITFTKTLTFSSNSYVVAIDYAVLNGSDTAWTGYQYAQFSRSIPEDSGGGFGRLPSYTGAAIYSTEEKYQKIDFDDLDDLQKKPVNGKIGLQVETDNGWVAMLQHYFVGAWIPNDGVKKFYSSISTDGTKQYRVGLKDTQATVVQPGEVGQFSVRAYLGSKQQSRLKQLEDDGVDGLALTVDYGMLTFIADPLFTALTWFHKVVGNWGWAIILLTIAIKALFYPLSAASYRSMGKMRKLQPRLQTLKERYKDDRQKYQMEMMALYKKEKVNPAGGCLPMLIQIPVFIALYWVLLESVEMRQAPFALWWQDLSAKDPYYVLPVLMGLSMFFMQKLNPAPMDDIQKKVFMIMPFALTFLFMTFPQGLVLYWVVNNLLTMAQQWFNYKQQESK</sequence>
<evidence type="ECO:0000256" key="5">
    <source>
        <dbReference type="ARBA" id="ARBA00022475"/>
    </source>
</evidence>
<keyword evidence="9 13" id="KW-0472">Membrane</keyword>
<dbReference type="GO" id="GO:0032977">
    <property type="term" value="F:membrane insertase activity"/>
    <property type="evidence" value="ECO:0007669"/>
    <property type="project" value="InterPro"/>
</dbReference>
<dbReference type="GO" id="GO:0051205">
    <property type="term" value="P:protein insertion into membrane"/>
    <property type="evidence" value="ECO:0007669"/>
    <property type="project" value="TreeGrafter"/>
</dbReference>
<evidence type="ECO:0000256" key="2">
    <source>
        <dbReference type="ARBA" id="ARBA00010527"/>
    </source>
</evidence>
<dbReference type="InterPro" id="IPR028053">
    <property type="entry name" value="Membr_insert_YidC_N"/>
</dbReference>
<evidence type="ECO:0000256" key="14">
    <source>
        <dbReference type="SAM" id="MobiDB-lite"/>
    </source>
</evidence>
<keyword evidence="6 13" id="KW-0812">Transmembrane</keyword>
<evidence type="ECO:0000256" key="4">
    <source>
        <dbReference type="ARBA" id="ARBA00022448"/>
    </source>
</evidence>
<feature type="compositionally biased region" description="Polar residues" evidence="14">
    <location>
        <begin position="54"/>
        <end position="63"/>
    </location>
</feature>
<evidence type="ECO:0000256" key="7">
    <source>
        <dbReference type="ARBA" id="ARBA00022927"/>
    </source>
</evidence>
<evidence type="ECO:0000256" key="3">
    <source>
        <dbReference type="ARBA" id="ARBA00015325"/>
    </source>
</evidence>
<dbReference type="PANTHER" id="PTHR12428">
    <property type="entry name" value="OXA1"/>
    <property type="match status" value="1"/>
</dbReference>
<comment type="similarity">
    <text evidence="2 13">Belongs to the OXA1/ALB3/YidC family. Type 1 subfamily.</text>
</comment>
<dbReference type="InterPro" id="IPR047196">
    <property type="entry name" value="YidC_ALB_C"/>
</dbReference>
<dbReference type="Proteomes" id="UP000253083">
    <property type="component" value="Unassembled WGS sequence"/>
</dbReference>
<dbReference type="Gene3D" id="2.70.98.90">
    <property type="match status" value="1"/>
</dbReference>
<organism evidence="17 18">
    <name type="scientific">Arenicella xantha</name>
    <dbReference type="NCBI Taxonomy" id="644221"/>
    <lineage>
        <taxon>Bacteria</taxon>
        <taxon>Pseudomonadati</taxon>
        <taxon>Pseudomonadota</taxon>
        <taxon>Gammaproteobacteria</taxon>
        <taxon>Arenicellales</taxon>
        <taxon>Arenicellaceae</taxon>
        <taxon>Arenicella</taxon>
    </lineage>
</organism>
<keyword evidence="5 13" id="KW-1003">Cell membrane</keyword>
<feature type="region of interest" description="Disordered" evidence="14">
    <location>
        <begin position="42"/>
        <end position="63"/>
    </location>
</feature>
<evidence type="ECO:0000256" key="1">
    <source>
        <dbReference type="ARBA" id="ARBA00004429"/>
    </source>
</evidence>
<dbReference type="CDD" id="cd20070">
    <property type="entry name" value="5TM_YidC_Alb3"/>
    <property type="match status" value="1"/>
</dbReference>
<proteinExistence type="inferred from homology"/>
<reference evidence="17 18" key="1">
    <citation type="submission" date="2018-06" db="EMBL/GenBank/DDBJ databases">
        <title>Genomic Encyclopedia of Type Strains, Phase IV (KMG-IV): sequencing the most valuable type-strain genomes for metagenomic binning, comparative biology and taxonomic classification.</title>
        <authorList>
            <person name="Goeker M."/>
        </authorList>
    </citation>
    <scope>NUCLEOTIDE SEQUENCE [LARGE SCALE GENOMIC DNA]</scope>
    <source>
        <strain evidence="17 18">DSM 24032</strain>
    </source>
</reference>
<dbReference type="InterPro" id="IPR001708">
    <property type="entry name" value="YidC/ALB3/OXA1/COX18"/>
</dbReference>
<dbReference type="GO" id="GO:0015031">
    <property type="term" value="P:protein transport"/>
    <property type="evidence" value="ECO:0007669"/>
    <property type="project" value="UniProtKB-KW"/>
</dbReference>
<keyword evidence="7 13" id="KW-0653">Protein transport</keyword>
<dbReference type="InterPro" id="IPR028055">
    <property type="entry name" value="YidC/Oxa/ALB_C"/>
</dbReference>
<dbReference type="RefSeq" id="WP_113953301.1">
    <property type="nucleotide sequence ID" value="NZ_QNRT01000001.1"/>
</dbReference>
<evidence type="ECO:0000313" key="17">
    <source>
        <dbReference type="EMBL" id="RBP53763.1"/>
    </source>
</evidence>
<comment type="subcellular location">
    <subcellularLocation>
        <location evidence="1">Cell inner membrane</location>
        <topology evidence="1">Multi-pass membrane protein</topology>
    </subcellularLocation>
    <subcellularLocation>
        <location evidence="13">Cell membrane</location>
        <topology evidence="13">Multi-pass membrane protein</topology>
    </subcellularLocation>
</comment>
<feature type="transmembrane region" description="Helical" evidence="13">
    <location>
        <begin position="7"/>
        <end position="23"/>
    </location>
</feature>
<dbReference type="AlphaFoldDB" id="A0A395JQX1"/>
<keyword evidence="18" id="KW-1185">Reference proteome</keyword>
<dbReference type="PRINTS" id="PR00701">
    <property type="entry name" value="60KDINNERMP"/>
</dbReference>
<keyword evidence="10 13" id="KW-0143">Chaperone</keyword>
<evidence type="ECO:0000256" key="12">
    <source>
        <dbReference type="ARBA" id="ARBA00033342"/>
    </source>
</evidence>
<evidence type="ECO:0000256" key="6">
    <source>
        <dbReference type="ARBA" id="ARBA00022692"/>
    </source>
</evidence>
<dbReference type="EMBL" id="QNRT01000001">
    <property type="protein sequence ID" value="RBP53763.1"/>
    <property type="molecule type" value="Genomic_DNA"/>
</dbReference>
<keyword evidence="4 13" id="KW-0813">Transport</keyword>
<dbReference type="PRINTS" id="PR01900">
    <property type="entry name" value="YIDCPROTEIN"/>
</dbReference>